<gene>
    <name evidence="2" type="ORF">SAMN05444158_7018</name>
</gene>
<evidence type="ECO:0000256" key="1">
    <source>
        <dbReference type="SAM" id="Coils"/>
    </source>
</evidence>
<evidence type="ECO:0000313" key="3">
    <source>
        <dbReference type="Proteomes" id="UP000243904"/>
    </source>
</evidence>
<name>A0A1H2BC44_9BRAD</name>
<reference evidence="3" key="1">
    <citation type="submission" date="2016-10" db="EMBL/GenBank/DDBJ databases">
        <authorList>
            <person name="Varghese N."/>
            <person name="Submissions S."/>
        </authorList>
    </citation>
    <scope>NUCLEOTIDE SEQUENCE [LARGE SCALE GENOMIC DNA]</scope>
    <source>
        <strain evidence="3">GAS369</strain>
    </source>
</reference>
<dbReference type="AlphaFoldDB" id="A0A1H2BC44"/>
<dbReference type="Proteomes" id="UP000243904">
    <property type="component" value="Chromosome I"/>
</dbReference>
<accession>A0A1H2BC44</accession>
<feature type="coiled-coil region" evidence="1">
    <location>
        <begin position="191"/>
        <end position="218"/>
    </location>
</feature>
<organism evidence="2 3">
    <name type="scientific">Bradyrhizobium canariense</name>
    <dbReference type="NCBI Taxonomy" id="255045"/>
    <lineage>
        <taxon>Bacteria</taxon>
        <taxon>Pseudomonadati</taxon>
        <taxon>Pseudomonadota</taxon>
        <taxon>Alphaproteobacteria</taxon>
        <taxon>Hyphomicrobiales</taxon>
        <taxon>Nitrobacteraceae</taxon>
        <taxon>Bradyrhizobium</taxon>
    </lineage>
</organism>
<protein>
    <recommendedName>
        <fullName evidence="4">Rad50/SbcC-type AAA domain-containing protein</fullName>
    </recommendedName>
</protein>
<keyword evidence="3" id="KW-1185">Reference proteome</keyword>
<sequence length="638" mass="71259">MSTPTLRIMRVERRKTVGAPEELIFEDGVNVLVGRPNTGKTRWLQTLDFLLGDSGANPFESDIDEHLAIKYGGASAIMRVADDTLHVERKWDELGAKSKVFVNGVPMGSQDFQRLLLEKLNIPLLHFPKGSPYSGQTWPELSFRMLLRHIFRQQRFWTDIADKQPEGEQHACLLQFLGLAESVFSDEYGELIRLKTEAAKLQARREQYEATLQELAGDVLADADFKGAITIARVVEAQKRLEDSANELRIRRTEILESIRTNSLPASGRVRSQELGEKRASLVIGMEELSKRAAGVTERIAEMKAYQETLNGELERLSRVSDAGELLADLRVTHCPACDQSVTNKASRPHSCFLCSQELPDGPAIQELGAARLKFESERLNGELAEAQQLLSLLHRDSKRIEVQLVDSKETLKMVDNELAPLRAAVSALVSEQISATDMELGELNERQRQLGRLKGAVELGLKLGSEITEIEKRIRPLDETVSAMIRATDFDDASKVLADGMNEYLHAIDRLKPGTWPHNDVSLDISANSFRFKVGSKKWQAALGGTDSLYFLMAYHYGLLTLSAQAQCHYPGLVILDMPAEFAGELIEDKENFIVQPFIELLEREEFAQAQMIITGASFAGLEGAARRHLTELHISN</sequence>
<dbReference type="RefSeq" id="WP_146690574.1">
    <property type="nucleotide sequence ID" value="NZ_LT629750.1"/>
</dbReference>
<dbReference type="InterPro" id="IPR027417">
    <property type="entry name" value="P-loop_NTPase"/>
</dbReference>
<keyword evidence="1" id="KW-0175">Coiled coil</keyword>
<evidence type="ECO:0008006" key="4">
    <source>
        <dbReference type="Google" id="ProtNLM"/>
    </source>
</evidence>
<dbReference type="Gene3D" id="3.40.50.300">
    <property type="entry name" value="P-loop containing nucleotide triphosphate hydrolases"/>
    <property type="match status" value="1"/>
</dbReference>
<dbReference type="EMBL" id="LT629750">
    <property type="protein sequence ID" value="SDT55791.1"/>
    <property type="molecule type" value="Genomic_DNA"/>
</dbReference>
<feature type="coiled-coil region" evidence="1">
    <location>
        <begin position="370"/>
        <end position="397"/>
    </location>
</feature>
<proteinExistence type="predicted"/>
<evidence type="ECO:0000313" key="2">
    <source>
        <dbReference type="EMBL" id="SDT55791.1"/>
    </source>
</evidence>